<accession>Q9RGV3</accession>
<dbReference type="AlphaFoldDB" id="Q9RGV3"/>
<organism evidence="1">
    <name type="scientific">Salmonella typhi</name>
    <dbReference type="NCBI Taxonomy" id="90370"/>
    <lineage>
        <taxon>Bacteria</taxon>
        <taxon>Pseudomonadati</taxon>
        <taxon>Pseudomonadota</taxon>
        <taxon>Gammaproteobacteria</taxon>
        <taxon>Enterobacterales</taxon>
        <taxon>Enterobacteriaceae</taxon>
        <taxon>Salmonella</taxon>
    </lineage>
</organism>
<evidence type="ECO:0000313" key="1">
    <source>
        <dbReference type="EMBL" id="AAD54028.1"/>
    </source>
</evidence>
<reference evidence="1" key="1">
    <citation type="journal article" date="1999" name="Plasmid">
        <title>Characterization of the Tra2 region of the IncHI1 plasmid R27.</title>
        <authorList>
            <person name="Rooker M.M."/>
            <person name="Sherburne C."/>
            <person name="Lawley T.D."/>
            <person name="Taylor D.E."/>
        </authorList>
    </citation>
    <scope>NUCLEOTIDE SEQUENCE</scope>
    <source>
        <plasmid evidence="1">R27</plasmid>
    </source>
</reference>
<sequence length="137" mass="15024">MVYLSFVLTFISGNLYTQDLTDTFRVEIVLSLLSASHALYSNAAYPCLSSICSVKVIDRFAPLIFCPSGAVHSSMTSFPFLNRLFGLVYLPSKVTLLPTSTLEIPLTETDRRLGLATVNRADVSFQDDSSANSSESR</sequence>
<keyword evidence="1" id="KW-0614">Plasmid</keyword>
<proteinExistence type="predicted"/>
<dbReference type="EMBL" id="AF105019">
    <property type="protein sequence ID" value="AAD54028.1"/>
    <property type="molecule type" value="Genomic_DNA"/>
</dbReference>
<geneLocation type="plasmid" evidence="1">
    <name>R27</name>
</geneLocation>
<name>Q9RGV3_SALTI</name>
<protein>
    <submittedName>
        <fullName evidence="1">Uncharacterized protein</fullName>
    </submittedName>
</protein>